<sequence length="270" mass="30187">MKDGLARRRHDAYFKHLESYAPQLDSWRLRAQRIEPPQLGSELDADNKVFVHLISDEARLSLISAGEHLRLAWTAVKAGELYPTAHFTTLRGALLASAQAVYILGPDEPGVRRERGLTVIVEAYKRLRQFHLECLNMPDLSDDDRRKTHEQMVWLDGRRATAIKAGGQPRGPNISDDVIPYAANFVFVGEPDKQNSVMLLWRQMSGDAHALTWSMTLRATLGPTQKGEPLTAGTAAGSLEAIAEPFVASFRLLKRGWSLFDQRCEASEGR</sequence>
<keyword evidence="2" id="KW-1185">Reference proteome</keyword>
<gene>
    <name evidence="1" type="ORF">SAMN04488693_1264</name>
</gene>
<organism evidence="1 2">
    <name type="scientific">Arthrobacter subterraneus</name>
    <dbReference type="NCBI Taxonomy" id="335973"/>
    <lineage>
        <taxon>Bacteria</taxon>
        <taxon>Bacillati</taxon>
        <taxon>Actinomycetota</taxon>
        <taxon>Actinomycetes</taxon>
        <taxon>Micrococcales</taxon>
        <taxon>Micrococcaceae</taxon>
        <taxon>Arthrobacter</taxon>
    </lineage>
</organism>
<protein>
    <submittedName>
        <fullName evidence="1">Uncharacterized protein</fullName>
    </submittedName>
</protein>
<reference evidence="1 2" key="1">
    <citation type="submission" date="2016-10" db="EMBL/GenBank/DDBJ databases">
        <authorList>
            <person name="de Groot N.N."/>
        </authorList>
    </citation>
    <scope>NUCLEOTIDE SEQUENCE [LARGE SCALE GENOMIC DNA]</scope>
    <source>
        <strain evidence="1 2">NP_1H</strain>
    </source>
</reference>
<name>A0A1G8NST8_9MICC</name>
<evidence type="ECO:0000313" key="1">
    <source>
        <dbReference type="EMBL" id="SDI83351.1"/>
    </source>
</evidence>
<dbReference type="AlphaFoldDB" id="A0A1G8NST8"/>
<dbReference type="Proteomes" id="UP000199258">
    <property type="component" value="Unassembled WGS sequence"/>
</dbReference>
<dbReference type="STRING" id="335973.SAMN04488693_1264"/>
<accession>A0A1G8NST8</accession>
<evidence type="ECO:0000313" key="2">
    <source>
        <dbReference type="Proteomes" id="UP000199258"/>
    </source>
</evidence>
<proteinExistence type="predicted"/>
<dbReference type="EMBL" id="FNDT01000026">
    <property type="protein sequence ID" value="SDI83351.1"/>
    <property type="molecule type" value="Genomic_DNA"/>
</dbReference>